<feature type="region of interest" description="Disordered" evidence="1">
    <location>
        <begin position="152"/>
        <end position="171"/>
    </location>
</feature>
<evidence type="ECO:0000256" key="2">
    <source>
        <dbReference type="SAM" id="Phobius"/>
    </source>
</evidence>
<keyword evidence="2" id="KW-0812">Transmembrane</keyword>
<dbReference type="EMBL" id="KV584944">
    <property type="protein sequence ID" value="OPL33086.1"/>
    <property type="molecule type" value="Genomic_DNA"/>
</dbReference>
<feature type="non-terminal residue" evidence="3">
    <location>
        <position position="1"/>
    </location>
</feature>
<feature type="transmembrane region" description="Helical" evidence="2">
    <location>
        <begin position="120"/>
        <end position="143"/>
    </location>
</feature>
<sequence>LNATQSEVDGCSTITNTLTAISTTLTTTERKTTPYSTILTYSTSTELPNSVEITDSTSTVLTYSTEPFSLKERTSLKLDTDNGTTAIHLNGCVSCFPTTTELTSTENTVFEINKGLHTGVIIGILSSCLLNLVLIVLVLYLVCSRKRKDREEKRTHDSTIENAEKETMTKI</sequence>
<comment type="caution">
    <text evidence="3">The sequence shown here is derived from an EMBL/GenBank/DDBJ whole genome shotgun (WGS) entry which is preliminary data.</text>
</comment>
<keyword evidence="2" id="KW-1133">Transmembrane helix</keyword>
<evidence type="ECO:0000256" key="1">
    <source>
        <dbReference type="SAM" id="MobiDB-lite"/>
    </source>
</evidence>
<name>A0A3L5TT37_MYTGA</name>
<accession>A0A3L5TT37</accession>
<dbReference type="AlphaFoldDB" id="A0A3L5TT37"/>
<protein>
    <submittedName>
        <fullName evidence="3">Uncharacterized protein</fullName>
    </submittedName>
</protein>
<dbReference type="Proteomes" id="UP000266721">
    <property type="component" value="Unassembled WGS sequence"/>
</dbReference>
<keyword evidence="2" id="KW-0472">Membrane</keyword>
<keyword evidence="4" id="KW-1185">Reference proteome</keyword>
<gene>
    <name evidence="3" type="ORF">AM593_02483</name>
</gene>
<proteinExistence type="predicted"/>
<evidence type="ECO:0000313" key="4">
    <source>
        <dbReference type="Proteomes" id="UP000266721"/>
    </source>
</evidence>
<organism evidence="3 4">
    <name type="scientific">Mytilus galloprovincialis</name>
    <name type="common">Mediterranean mussel</name>
    <dbReference type="NCBI Taxonomy" id="29158"/>
    <lineage>
        <taxon>Eukaryota</taxon>
        <taxon>Metazoa</taxon>
        <taxon>Spiralia</taxon>
        <taxon>Lophotrochozoa</taxon>
        <taxon>Mollusca</taxon>
        <taxon>Bivalvia</taxon>
        <taxon>Autobranchia</taxon>
        <taxon>Pteriomorphia</taxon>
        <taxon>Mytilida</taxon>
        <taxon>Mytiloidea</taxon>
        <taxon>Mytilidae</taxon>
        <taxon>Mytilinae</taxon>
        <taxon>Mytilus</taxon>
    </lineage>
</organism>
<evidence type="ECO:0000313" key="3">
    <source>
        <dbReference type="EMBL" id="OPL33086.1"/>
    </source>
</evidence>
<reference evidence="3 4" key="1">
    <citation type="journal article" date="2016" name="PLoS ONE">
        <title>A First Insight into the Genome of the Filter-Feeder Mussel Mytilus galloprovincialis.</title>
        <authorList>
            <person name="Murgarella M."/>
            <person name="Puiu D."/>
            <person name="Novoa B."/>
            <person name="Figueras A."/>
            <person name="Posada D."/>
            <person name="Canchaya C."/>
        </authorList>
    </citation>
    <scope>NUCLEOTIDE SEQUENCE [LARGE SCALE GENOMIC DNA]</scope>
    <source>
        <tissue evidence="3">Muscle</tissue>
    </source>
</reference>